<name>A0A371NC84_9EURY</name>
<keyword evidence="1" id="KW-0677">Repeat</keyword>
<comment type="caution">
    <text evidence="4">The sequence shown here is derived from an EMBL/GenBank/DDBJ whole genome shotgun (WGS) entry which is preliminary data.</text>
</comment>
<dbReference type="PROSITE" id="PS51371">
    <property type="entry name" value="CBS"/>
    <property type="match status" value="2"/>
</dbReference>
<dbReference type="GeneID" id="24854400"/>
<dbReference type="Gene3D" id="3.10.580.10">
    <property type="entry name" value="CBS-domain"/>
    <property type="match status" value="2"/>
</dbReference>
<dbReference type="SMART" id="SM00470">
    <property type="entry name" value="ParB"/>
    <property type="match status" value="1"/>
</dbReference>
<dbReference type="InterPro" id="IPR051462">
    <property type="entry name" value="CBS_domain-containing"/>
</dbReference>
<dbReference type="EMBL" id="QREL01000001">
    <property type="protein sequence ID" value="REE28111.1"/>
    <property type="molecule type" value="Genomic_DNA"/>
</dbReference>
<dbReference type="Pfam" id="PF00571">
    <property type="entry name" value="CBS"/>
    <property type="match status" value="2"/>
</dbReference>
<gene>
    <name evidence="4" type="ORF">C7452_0103</name>
</gene>
<dbReference type="SUPFAM" id="SSF110849">
    <property type="entry name" value="ParB/Sulfiredoxin"/>
    <property type="match status" value="1"/>
</dbReference>
<sequence>MSNKALVRDYMTRDVITVSSDTSTAEIIKLMKETGHDGFPVKDNGSVIGMVTAFDLLIKPWVKTVSEIMSRDVVVADQDMSLNDAARVMFRMGISRLPVINKEGKLVGIITNTDIVRSHIERSTPMKVNYFKKTLEQLYGVKPEVKRMKVPIEKLRPTQNKVYADELQGRTYEIKRGLAEPTIVVKTGERYVLIDGHHRTLASYRLGCKEIDSYVIDIKKDMKLGMEKTADLNGVHTLEDIEVIDDAQHPLIAITTSMRKAMAGKKNGR</sequence>
<dbReference type="InterPro" id="IPR036086">
    <property type="entry name" value="ParB/Sulfiredoxin_sf"/>
</dbReference>
<dbReference type="InterPro" id="IPR046342">
    <property type="entry name" value="CBS_dom_sf"/>
</dbReference>
<evidence type="ECO:0000313" key="4">
    <source>
        <dbReference type="EMBL" id="REE28111.1"/>
    </source>
</evidence>
<dbReference type="PANTHER" id="PTHR48108:SF35">
    <property type="entry name" value="ZINC METALLOPROTEASE MJ0392"/>
    <property type="match status" value="1"/>
</dbReference>
<dbReference type="InterPro" id="IPR016427">
    <property type="entry name" value="UCP004699_CBS/ParB"/>
</dbReference>
<dbReference type="SMART" id="SM00116">
    <property type="entry name" value="CBS"/>
    <property type="match status" value="2"/>
</dbReference>
<dbReference type="Proteomes" id="UP000256864">
    <property type="component" value="Unassembled WGS sequence"/>
</dbReference>
<feature type="domain" description="CBS" evidence="3">
    <location>
        <begin position="69"/>
        <end position="126"/>
    </location>
</feature>
<evidence type="ECO:0000256" key="2">
    <source>
        <dbReference type="PROSITE-ProRule" id="PRU00703"/>
    </source>
</evidence>
<dbReference type="InterPro" id="IPR003115">
    <property type="entry name" value="ParB_N"/>
</dbReference>
<protein>
    <submittedName>
        <fullName evidence="4">IMP dehydrogenase</fullName>
    </submittedName>
</protein>
<evidence type="ECO:0000256" key="1">
    <source>
        <dbReference type="ARBA" id="ARBA00022737"/>
    </source>
</evidence>
<reference evidence="4 5" key="1">
    <citation type="submission" date="2018-07" db="EMBL/GenBank/DDBJ databases">
        <title>Genomic Encyclopedia of Type Strains, Phase IV (KMG-IV): sequencing the most valuable type-strain genomes for metagenomic binning, comparative biology and taxonomic classification.</title>
        <authorList>
            <person name="Goeker M."/>
        </authorList>
    </citation>
    <scope>NUCLEOTIDE SEQUENCE [LARGE SCALE GENOMIC DNA]</scope>
    <source>
        <strain evidence="4 5">DSM 7466</strain>
    </source>
</reference>
<dbReference type="CDD" id="cd04610">
    <property type="entry name" value="CBS_pair_ParBc_assoc"/>
    <property type="match status" value="1"/>
</dbReference>
<dbReference type="Gene3D" id="3.90.1530.10">
    <property type="entry name" value="Conserved hypothetical protein from pyrococcus furiosus pfu- 392566-001, ParB domain"/>
    <property type="match status" value="1"/>
</dbReference>
<proteinExistence type="predicted"/>
<dbReference type="PIRSF" id="PIRSF004699">
    <property type="entry name" value="UCP004699_CBS_ParB"/>
    <property type="match status" value="1"/>
</dbReference>
<dbReference type="AlphaFoldDB" id="A0A371NC84"/>
<accession>A0A371NC84</accession>
<dbReference type="PANTHER" id="PTHR48108">
    <property type="entry name" value="CBS DOMAIN-CONTAINING PROTEIN CBSX2, CHLOROPLASTIC"/>
    <property type="match status" value="1"/>
</dbReference>
<organism evidence="4 5">
    <name type="scientific">Methanothermobacter defluvii</name>
    <dbReference type="NCBI Taxonomy" id="49339"/>
    <lineage>
        <taxon>Archaea</taxon>
        <taxon>Methanobacteriati</taxon>
        <taxon>Methanobacteriota</taxon>
        <taxon>Methanomada group</taxon>
        <taxon>Methanobacteria</taxon>
        <taxon>Methanobacteriales</taxon>
        <taxon>Methanobacteriaceae</taxon>
        <taxon>Methanothermobacter</taxon>
    </lineage>
</organism>
<dbReference type="RefSeq" id="WP_010876899.1">
    <property type="nucleotide sequence ID" value="NZ_QREL01000001.1"/>
</dbReference>
<dbReference type="CDD" id="cd16387">
    <property type="entry name" value="ParB_N_Srx"/>
    <property type="match status" value="1"/>
</dbReference>
<feature type="domain" description="CBS" evidence="3">
    <location>
        <begin position="11"/>
        <end position="67"/>
    </location>
</feature>
<dbReference type="SUPFAM" id="SSF54631">
    <property type="entry name" value="CBS-domain pair"/>
    <property type="match status" value="1"/>
</dbReference>
<evidence type="ECO:0000313" key="5">
    <source>
        <dbReference type="Proteomes" id="UP000256864"/>
    </source>
</evidence>
<keyword evidence="5" id="KW-1185">Reference proteome</keyword>
<dbReference type="InterPro" id="IPR000644">
    <property type="entry name" value="CBS_dom"/>
</dbReference>
<keyword evidence="2" id="KW-0129">CBS domain</keyword>
<evidence type="ECO:0000259" key="3">
    <source>
        <dbReference type="PROSITE" id="PS51371"/>
    </source>
</evidence>